<organism evidence="2 3">
    <name type="scientific">Pseudomonas asiatica</name>
    <dbReference type="NCBI Taxonomy" id="2219225"/>
    <lineage>
        <taxon>Bacteria</taxon>
        <taxon>Pseudomonadati</taxon>
        <taxon>Pseudomonadota</taxon>
        <taxon>Gammaproteobacteria</taxon>
        <taxon>Pseudomonadales</taxon>
        <taxon>Pseudomonadaceae</taxon>
        <taxon>Pseudomonas</taxon>
    </lineage>
</organism>
<dbReference type="Proteomes" id="UP001150678">
    <property type="component" value="Unassembled WGS sequence"/>
</dbReference>
<evidence type="ECO:0000313" key="3">
    <source>
        <dbReference type="Proteomes" id="UP001150678"/>
    </source>
</evidence>
<gene>
    <name evidence="2" type="ORF">NP533_24075</name>
</gene>
<feature type="domain" description="HTH luxR-type" evidence="1">
    <location>
        <begin position="8"/>
        <end position="73"/>
    </location>
</feature>
<dbReference type="GO" id="GO:0003677">
    <property type="term" value="F:DNA binding"/>
    <property type="evidence" value="ECO:0007669"/>
    <property type="project" value="InterPro"/>
</dbReference>
<dbReference type="InterPro" id="IPR036388">
    <property type="entry name" value="WH-like_DNA-bd_sf"/>
</dbReference>
<reference evidence="2" key="1">
    <citation type="submission" date="2022-07" db="EMBL/GenBank/DDBJ databases">
        <title>Multi-strain Analysis of Pseudomonas putida Reveals Metabolic and Genetic Diversity.</title>
        <authorList>
            <person name="Monk J.M."/>
        </authorList>
    </citation>
    <scope>NUCLEOTIDE SEQUENCE</scope>
    <source>
        <strain evidence="2">17514</strain>
    </source>
</reference>
<dbReference type="SMART" id="SM00421">
    <property type="entry name" value="HTH_LUXR"/>
    <property type="match status" value="1"/>
</dbReference>
<protein>
    <submittedName>
        <fullName evidence="2">Helix-turn-helix domain-containing protein</fullName>
    </submittedName>
</protein>
<comment type="caution">
    <text evidence="2">The sequence shown here is derived from an EMBL/GenBank/DDBJ whole genome shotgun (WGS) entry which is preliminary data.</text>
</comment>
<evidence type="ECO:0000313" key="2">
    <source>
        <dbReference type="EMBL" id="MDD2109264.1"/>
    </source>
</evidence>
<dbReference type="EMBL" id="JANIAN010000043">
    <property type="protein sequence ID" value="MDD2109264.1"/>
    <property type="molecule type" value="Genomic_DNA"/>
</dbReference>
<dbReference type="Gene3D" id="1.10.10.10">
    <property type="entry name" value="Winged helix-like DNA-binding domain superfamily/Winged helix DNA-binding domain"/>
    <property type="match status" value="1"/>
</dbReference>
<proteinExistence type="predicted"/>
<name>A0A9X4D400_9PSED</name>
<dbReference type="AlphaFoldDB" id="A0A9X4D400"/>
<dbReference type="GO" id="GO:0006355">
    <property type="term" value="P:regulation of DNA-templated transcription"/>
    <property type="evidence" value="ECO:0007669"/>
    <property type="project" value="InterPro"/>
</dbReference>
<dbReference type="InterPro" id="IPR000792">
    <property type="entry name" value="Tscrpt_reg_LuxR_C"/>
</dbReference>
<dbReference type="SUPFAM" id="SSF46894">
    <property type="entry name" value="C-terminal effector domain of the bipartite response regulators"/>
    <property type="match status" value="1"/>
</dbReference>
<dbReference type="CDD" id="cd06170">
    <property type="entry name" value="LuxR_C_like"/>
    <property type="match status" value="1"/>
</dbReference>
<dbReference type="Pfam" id="PF00196">
    <property type="entry name" value="GerE"/>
    <property type="match status" value="1"/>
</dbReference>
<dbReference type="InterPro" id="IPR016032">
    <property type="entry name" value="Sig_transdc_resp-reg_C-effctor"/>
</dbReference>
<sequence length="125" mass="13565">MQVIGGWQGESGGLLAPRELEGLLHCANGYTVKEAARKMGVSPETLKKRLDSARLKFNAPNLRALVSEAFRRQVISPAATALALILVIHGMLADDLALRVRRGGNGGERRVELRVAARRVEQQVA</sequence>
<dbReference type="PROSITE" id="PS50043">
    <property type="entry name" value="HTH_LUXR_2"/>
    <property type="match status" value="1"/>
</dbReference>
<evidence type="ECO:0000259" key="1">
    <source>
        <dbReference type="PROSITE" id="PS50043"/>
    </source>
</evidence>
<accession>A0A9X4D400</accession>